<keyword evidence="3" id="KW-1185">Reference proteome</keyword>
<dbReference type="EMBL" id="AMQN01035230">
    <property type="status" value="NOT_ANNOTATED_CDS"/>
    <property type="molecule type" value="Genomic_DNA"/>
</dbReference>
<dbReference type="STRING" id="283909.R7VHI4"/>
<organism evidence="1">
    <name type="scientific">Capitella teleta</name>
    <name type="common">Polychaete worm</name>
    <dbReference type="NCBI Taxonomy" id="283909"/>
    <lineage>
        <taxon>Eukaryota</taxon>
        <taxon>Metazoa</taxon>
        <taxon>Spiralia</taxon>
        <taxon>Lophotrochozoa</taxon>
        <taxon>Annelida</taxon>
        <taxon>Polychaeta</taxon>
        <taxon>Sedentaria</taxon>
        <taxon>Scolecida</taxon>
        <taxon>Capitellidae</taxon>
        <taxon>Capitella</taxon>
    </lineage>
</organism>
<dbReference type="EMBL" id="KB292146">
    <property type="protein sequence ID" value="ELU18079.1"/>
    <property type="molecule type" value="Genomic_DNA"/>
</dbReference>
<evidence type="ECO:0000313" key="2">
    <source>
        <dbReference type="EnsemblMetazoa" id="CapteP192773"/>
    </source>
</evidence>
<evidence type="ECO:0000313" key="3">
    <source>
        <dbReference type="Proteomes" id="UP000014760"/>
    </source>
</evidence>
<dbReference type="OrthoDB" id="10037236at2759"/>
<reference evidence="2" key="3">
    <citation type="submission" date="2015-06" db="UniProtKB">
        <authorList>
            <consortium name="EnsemblMetazoa"/>
        </authorList>
    </citation>
    <scope>IDENTIFICATION</scope>
</reference>
<reference evidence="1 3" key="2">
    <citation type="journal article" date="2013" name="Nature">
        <title>Insights into bilaterian evolution from three spiralian genomes.</title>
        <authorList>
            <person name="Simakov O."/>
            <person name="Marletaz F."/>
            <person name="Cho S.J."/>
            <person name="Edsinger-Gonzales E."/>
            <person name="Havlak P."/>
            <person name="Hellsten U."/>
            <person name="Kuo D.H."/>
            <person name="Larsson T."/>
            <person name="Lv J."/>
            <person name="Arendt D."/>
            <person name="Savage R."/>
            <person name="Osoegawa K."/>
            <person name="de Jong P."/>
            <person name="Grimwood J."/>
            <person name="Chapman J.A."/>
            <person name="Shapiro H."/>
            <person name="Aerts A."/>
            <person name="Otillar R.P."/>
            <person name="Terry A.Y."/>
            <person name="Boore J.L."/>
            <person name="Grigoriev I.V."/>
            <person name="Lindberg D.R."/>
            <person name="Seaver E.C."/>
            <person name="Weisblat D.A."/>
            <person name="Putnam N.H."/>
            <person name="Rokhsar D.S."/>
        </authorList>
    </citation>
    <scope>NUCLEOTIDE SEQUENCE</scope>
    <source>
        <strain evidence="1 3">I ESC-2004</strain>
    </source>
</reference>
<dbReference type="AlphaFoldDB" id="R7VHI4"/>
<reference evidence="3" key="1">
    <citation type="submission" date="2012-12" db="EMBL/GenBank/DDBJ databases">
        <authorList>
            <person name="Hellsten U."/>
            <person name="Grimwood J."/>
            <person name="Chapman J.A."/>
            <person name="Shapiro H."/>
            <person name="Aerts A."/>
            <person name="Otillar R.P."/>
            <person name="Terry A.Y."/>
            <person name="Boore J.L."/>
            <person name="Simakov O."/>
            <person name="Marletaz F."/>
            <person name="Cho S.-J."/>
            <person name="Edsinger-Gonzales E."/>
            <person name="Havlak P."/>
            <person name="Kuo D.-H."/>
            <person name="Larsson T."/>
            <person name="Lv J."/>
            <person name="Arendt D."/>
            <person name="Savage R."/>
            <person name="Osoegawa K."/>
            <person name="de Jong P."/>
            <person name="Lindberg D.R."/>
            <person name="Seaver E.C."/>
            <person name="Weisblat D.A."/>
            <person name="Putnam N.H."/>
            <person name="Grigoriev I.V."/>
            <person name="Rokhsar D.S."/>
        </authorList>
    </citation>
    <scope>NUCLEOTIDE SEQUENCE</scope>
    <source>
        <strain evidence="3">I ESC-2004</strain>
    </source>
</reference>
<dbReference type="EMBL" id="AMQN01035229">
    <property type="status" value="NOT_ANNOTATED_CDS"/>
    <property type="molecule type" value="Genomic_DNA"/>
</dbReference>
<accession>R7VHI4</accession>
<evidence type="ECO:0000313" key="1">
    <source>
        <dbReference type="EMBL" id="ELU18079.1"/>
    </source>
</evidence>
<dbReference type="Proteomes" id="UP000014760">
    <property type="component" value="Unassembled WGS sequence"/>
</dbReference>
<gene>
    <name evidence="1" type="ORF">CAPTEDRAFT_192773</name>
</gene>
<protein>
    <submittedName>
        <fullName evidence="1 2">Uncharacterized protein</fullName>
    </submittedName>
</protein>
<name>R7VHI4_CAPTE</name>
<dbReference type="EnsemblMetazoa" id="CapteT192773">
    <property type="protein sequence ID" value="CapteP192773"/>
    <property type="gene ID" value="CapteG192773"/>
</dbReference>
<sequence length="135" mass="15852">MLKIATRRKHELWVSGNRHEAKRCQVELNNLIKRSKVVYKNKIERCFEENDSKSAWKSLKTITGYKKKPSNVGERNDNEFYSRFEKNDNILDVTENPLTRLQVKPGSSIELSVHNSINVAIKLNMYVDIFIWVIN</sequence>
<proteinExistence type="predicted"/>
<dbReference type="HOGENOM" id="CLU_1887679_0_0_1"/>